<sequence>MHIAFVLGTRPEIIKLSSLIKACQDQRIDYTLIHTNQHYSSNMDACFFEELALPAAHFNLGVGACPPASQVGRILVALDPLLNDLKPDHVVVQGDTNSALAGGLAASKAGFSVAHVEAGLRSFDRSMPEENNRVLLDHLASHWFCPAERQVQLLAREGIAGAGVQVTGNTGVDATLLYAARAITYSQVLERFGVQPGNYLLLTCHRPSNTDDMARFAQLMSSIEYLAKRRGQVVIYPYHPRLSDAHHAILAALPSIICCEPLGYLDTLALLQQSSLLLTDSGGLQEEAYVLGLPCLILRNNTERPETLENGGAYLVRDISPETLCRLAAELEGASIHRGGALGDGLAYRHILGALLES</sequence>
<evidence type="ECO:0000259" key="2">
    <source>
        <dbReference type="Pfam" id="PF02350"/>
    </source>
</evidence>
<dbReference type="GO" id="GO:0016853">
    <property type="term" value="F:isomerase activity"/>
    <property type="evidence" value="ECO:0007669"/>
    <property type="project" value="UniProtKB-KW"/>
</dbReference>
<dbReference type="Proteomes" id="UP000238327">
    <property type="component" value="Chromosome"/>
</dbReference>
<reference evidence="3 4" key="1">
    <citation type="submission" date="2018-03" db="EMBL/GenBank/DDBJ databases">
        <title>Complete genome sequence and methylome analysis of Pseudomonas mendocina NEB 698.</title>
        <authorList>
            <person name="Morgan R.D."/>
        </authorList>
    </citation>
    <scope>NUCLEOTIDE SEQUENCE [LARGE SCALE GENOMIC DNA]</scope>
    <source>
        <strain evidence="3 4">NEB698</strain>
    </source>
</reference>
<evidence type="ECO:0000313" key="4">
    <source>
        <dbReference type="Proteomes" id="UP000238327"/>
    </source>
</evidence>
<dbReference type="RefSeq" id="WP_106739254.1">
    <property type="nucleotide sequence ID" value="NZ_CP027657.1"/>
</dbReference>
<proteinExistence type="inferred from homology"/>
<dbReference type="NCBIfam" id="TIGR00236">
    <property type="entry name" value="wecB"/>
    <property type="match status" value="1"/>
</dbReference>
<name>A0A2R3QS48_ECTME</name>
<dbReference type="SUPFAM" id="SSF53756">
    <property type="entry name" value="UDP-Glycosyltransferase/glycogen phosphorylase"/>
    <property type="match status" value="1"/>
</dbReference>
<protein>
    <submittedName>
        <fullName evidence="3">UDP-N-acetylglucosamine 2-epimerase (Non-hydrolyzing)</fullName>
    </submittedName>
</protein>
<dbReference type="CDD" id="cd03786">
    <property type="entry name" value="GTB_UDP-GlcNAc_2-Epimerase"/>
    <property type="match status" value="1"/>
</dbReference>
<dbReference type="InterPro" id="IPR003331">
    <property type="entry name" value="UDP_GlcNAc_Epimerase_2_dom"/>
</dbReference>
<dbReference type="EMBL" id="CP027657">
    <property type="protein sequence ID" value="AVO54522.1"/>
    <property type="molecule type" value="Genomic_DNA"/>
</dbReference>
<dbReference type="PANTHER" id="PTHR43174">
    <property type="entry name" value="UDP-N-ACETYLGLUCOSAMINE 2-EPIMERASE"/>
    <property type="match status" value="1"/>
</dbReference>
<feature type="domain" description="UDP-N-acetylglucosamine 2-epimerase" evidence="2">
    <location>
        <begin position="23"/>
        <end position="352"/>
    </location>
</feature>
<keyword evidence="1" id="KW-0413">Isomerase</keyword>
<dbReference type="Gene3D" id="3.40.50.2000">
    <property type="entry name" value="Glycogen Phosphorylase B"/>
    <property type="match status" value="2"/>
</dbReference>
<accession>A0A2R3QS48</accession>
<gene>
    <name evidence="3" type="ORF">C7A17_17720</name>
</gene>
<organism evidence="3 4">
    <name type="scientific">Ectopseudomonas mendocina</name>
    <name type="common">Pseudomonas mendocina</name>
    <dbReference type="NCBI Taxonomy" id="300"/>
    <lineage>
        <taxon>Bacteria</taxon>
        <taxon>Pseudomonadati</taxon>
        <taxon>Pseudomonadota</taxon>
        <taxon>Gammaproteobacteria</taxon>
        <taxon>Pseudomonadales</taxon>
        <taxon>Pseudomonadaceae</taxon>
        <taxon>Ectopseudomonas</taxon>
    </lineage>
</organism>
<dbReference type="AlphaFoldDB" id="A0A2R3QS48"/>
<dbReference type="InterPro" id="IPR029767">
    <property type="entry name" value="WecB-like"/>
</dbReference>
<dbReference type="Pfam" id="PF02350">
    <property type="entry name" value="Epimerase_2"/>
    <property type="match status" value="1"/>
</dbReference>
<dbReference type="PANTHER" id="PTHR43174:SF1">
    <property type="entry name" value="UDP-N-ACETYLGLUCOSAMINE 2-EPIMERASE"/>
    <property type="match status" value="1"/>
</dbReference>
<dbReference type="OrthoDB" id="9803238at2"/>
<evidence type="ECO:0000256" key="1">
    <source>
        <dbReference type="RuleBase" id="RU003513"/>
    </source>
</evidence>
<evidence type="ECO:0000313" key="3">
    <source>
        <dbReference type="EMBL" id="AVO54522.1"/>
    </source>
</evidence>
<comment type="similarity">
    <text evidence="1">Belongs to the UDP-N-acetylglucosamine 2-epimerase family.</text>
</comment>